<accession>A0A6A4QMX6</accession>
<sequence>MCEWHYNSHYEWDSDTITIDQLVIVSLDLSKERYTQFSLPRGFDEVSLVEPHVTVLMDCLCFSYDYKRTHFVVWQMKEFGVEQSWTRLVNVTYHDLQINLESFRMLLLCLSENGNVLLLSESNKQPQAILYNHKDNRVEHAEISNNINWTVAQDYVQSLVSP</sequence>
<comment type="caution">
    <text evidence="2">The sequence shown here is derived from an EMBL/GenBank/DDBJ whole genome shotgun (WGS) entry which is preliminary data.</text>
</comment>
<dbReference type="EMBL" id="WOCE01000005">
    <property type="protein sequence ID" value="KAE9614626.1"/>
    <property type="molecule type" value="Genomic_DNA"/>
</dbReference>
<evidence type="ECO:0000313" key="3">
    <source>
        <dbReference type="Proteomes" id="UP000447434"/>
    </source>
</evidence>
<protein>
    <submittedName>
        <fullName evidence="2">Putative F-box associated domain, type 1</fullName>
    </submittedName>
</protein>
<dbReference type="AlphaFoldDB" id="A0A6A4QMX6"/>
<evidence type="ECO:0000259" key="1">
    <source>
        <dbReference type="Pfam" id="PF07734"/>
    </source>
</evidence>
<name>A0A6A4QMX6_LUPAL</name>
<organism evidence="2 3">
    <name type="scientific">Lupinus albus</name>
    <name type="common">White lupine</name>
    <name type="synonym">Lupinus termis</name>
    <dbReference type="NCBI Taxonomy" id="3870"/>
    <lineage>
        <taxon>Eukaryota</taxon>
        <taxon>Viridiplantae</taxon>
        <taxon>Streptophyta</taxon>
        <taxon>Embryophyta</taxon>
        <taxon>Tracheophyta</taxon>
        <taxon>Spermatophyta</taxon>
        <taxon>Magnoliopsida</taxon>
        <taxon>eudicotyledons</taxon>
        <taxon>Gunneridae</taxon>
        <taxon>Pentapetalae</taxon>
        <taxon>rosids</taxon>
        <taxon>fabids</taxon>
        <taxon>Fabales</taxon>
        <taxon>Fabaceae</taxon>
        <taxon>Papilionoideae</taxon>
        <taxon>50 kb inversion clade</taxon>
        <taxon>genistoids sensu lato</taxon>
        <taxon>core genistoids</taxon>
        <taxon>Genisteae</taxon>
        <taxon>Lupinus</taxon>
    </lineage>
</organism>
<evidence type="ECO:0000313" key="2">
    <source>
        <dbReference type="EMBL" id="KAE9614626.1"/>
    </source>
</evidence>
<dbReference type="OrthoDB" id="1435512at2759"/>
<feature type="domain" description="F-box associated beta-propeller type 1" evidence="1">
    <location>
        <begin position="20"/>
        <end position="161"/>
    </location>
</feature>
<proteinExistence type="predicted"/>
<reference evidence="3" key="1">
    <citation type="journal article" date="2020" name="Nat. Commun.">
        <title>Genome sequence of the cluster root forming white lupin.</title>
        <authorList>
            <person name="Hufnagel B."/>
            <person name="Marques A."/>
            <person name="Soriano A."/>
            <person name="Marques L."/>
            <person name="Divol F."/>
            <person name="Doumas P."/>
            <person name="Sallet E."/>
            <person name="Mancinotti D."/>
            <person name="Carrere S."/>
            <person name="Marande W."/>
            <person name="Arribat S."/>
            <person name="Keller J."/>
            <person name="Huneau C."/>
            <person name="Blein T."/>
            <person name="Aime D."/>
            <person name="Laguerre M."/>
            <person name="Taylor J."/>
            <person name="Schubert V."/>
            <person name="Nelson M."/>
            <person name="Geu-Flores F."/>
            <person name="Crespi M."/>
            <person name="Gallardo-Guerrero K."/>
            <person name="Delaux P.-M."/>
            <person name="Salse J."/>
            <person name="Berges H."/>
            <person name="Guyot R."/>
            <person name="Gouzy J."/>
            <person name="Peret B."/>
        </authorList>
    </citation>
    <scope>NUCLEOTIDE SEQUENCE [LARGE SCALE GENOMIC DNA]</scope>
    <source>
        <strain evidence="3">cv. Amiga</strain>
    </source>
</reference>
<keyword evidence="3" id="KW-1185">Reference proteome</keyword>
<dbReference type="Proteomes" id="UP000447434">
    <property type="component" value="Chromosome 5"/>
</dbReference>
<dbReference type="Pfam" id="PF07734">
    <property type="entry name" value="FBA_1"/>
    <property type="match status" value="1"/>
</dbReference>
<dbReference type="InterPro" id="IPR006527">
    <property type="entry name" value="F-box-assoc_dom_typ1"/>
</dbReference>
<gene>
    <name evidence="2" type="ORF">Lalb_Chr05g0230151</name>
</gene>